<dbReference type="AlphaFoldDB" id="A0AAV1MZS5"/>
<proteinExistence type="predicted"/>
<protein>
    <submittedName>
        <fullName evidence="1">Uncharacterized protein</fullName>
    </submittedName>
</protein>
<evidence type="ECO:0000313" key="2">
    <source>
        <dbReference type="Proteomes" id="UP001314229"/>
    </source>
</evidence>
<dbReference type="EMBL" id="CAWUFR010000009">
    <property type="protein sequence ID" value="CAK6952308.1"/>
    <property type="molecule type" value="Genomic_DNA"/>
</dbReference>
<sequence length="127" mass="14148">MRKQIMADERLRRRSALRLPPAILAVCQKLADRAAYRVGQHSVSEEMHAAASRAACELISTTSLPPFPSFSSSTWTLLDDNSRVLTFVSVNHFVDTVLKSAKRIQQIILTIPNSNTSEPIFTPNVKL</sequence>
<comment type="caution">
    <text evidence="1">The sequence shown here is derived from an EMBL/GenBank/DDBJ whole genome shotgun (WGS) entry which is preliminary data.</text>
</comment>
<keyword evidence="2" id="KW-1185">Reference proteome</keyword>
<accession>A0AAV1MZS5</accession>
<dbReference type="Proteomes" id="UP001314229">
    <property type="component" value="Unassembled WGS sequence"/>
</dbReference>
<gene>
    <name evidence="1" type="ORF">FSCOSCO3_A028196</name>
</gene>
<name>A0AAV1MZS5_SCOSC</name>
<evidence type="ECO:0000313" key="1">
    <source>
        <dbReference type="EMBL" id="CAK6952308.1"/>
    </source>
</evidence>
<organism evidence="1 2">
    <name type="scientific">Scomber scombrus</name>
    <name type="common">Atlantic mackerel</name>
    <name type="synonym">Scomber vernalis</name>
    <dbReference type="NCBI Taxonomy" id="13677"/>
    <lineage>
        <taxon>Eukaryota</taxon>
        <taxon>Metazoa</taxon>
        <taxon>Chordata</taxon>
        <taxon>Craniata</taxon>
        <taxon>Vertebrata</taxon>
        <taxon>Euteleostomi</taxon>
        <taxon>Actinopterygii</taxon>
        <taxon>Neopterygii</taxon>
        <taxon>Teleostei</taxon>
        <taxon>Neoteleostei</taxon>
        <taxon>Acanthomorphata</taxon>
        <taxon>Pelagiaria</taxon>
        <taxon>Scombriformes</taxon>
        <taxon>Scombridae</taxon>
        <taxon>Scomber</taxon>
    </lineage>
</organism>
<reference evidence="1 2" key="1">
    <citation type="submission" date="2024-01" db="EMBL/GenBank/DDBJ databases">
        <authorList>
            <person name="Alioto T."/>
            <person name="Alioto T."/>
            <person name="Gomez Garrido J."/>
        </authorList>
    </citation>
    <scope>NUCLEOTIDE SEQUENCE [LARGE SCALE GENOMIC DNA]</scope>
</reference>